<protein>
    <submittedName>
        <fullName evidence="1">Uncharacterized protein</fullName>
    </submittedName>
</protein>
<dbReference type="RefSeq" id="WP_090799115.1">
    <property type="nucleotide sequence ID" value="NZ_BOND01000002.1"/>
</dbReference>
<reference evidence="2" key="1">
    <citation type="submission" date="2016-10" db="EMBL/GenBank/DDBJ databases">
        <authorList>
            <person name="Varghese N."/>
            <person name="Submissions S."/>
        </authorList>
    </citation>
    <scope>NUCLEOTIDE SEQUENCE [LARGE SCALE GENOMIC DNA]</scope>
    <source>
        <strain evidence="2">DSM 44718</strain>
    </source>
</reference>
<dbReference type="AlphaFoldDB" id="A0A1H3TEM9"/>
<name>A0A1H3TEM9_9ACTN</name>
<organism evidence="1 2">
    <name type="scientific">Asanoa ishikariensis</name>
    <dbReference type="NCBI Taxonomy" id="137265"/>
    <lineage>
        <taxon>Bacteria</taxon>
        <taxon>Bacillati</taxon>
        <taxon>Actinomycetota</taxon>
        <taxon>Actinomycetes</taxon>
        <taxon>Micromonosporales</taxon>
        <taxon>Micromonosporaceae</taxon>
        <taxon>Asanoa</taxon>
    </lineage>
</organism>
<dbReference type="STRING" id="137265.SAMN05421684_5587"/>
<evidence type="ECO:0000313" key="2">
    <source>
        <dbReference type="Proteomes" id="UP000199632"/>
    </source>
</evidence>
<proteinExistence type="predicted"/>
<accession>A0A1H3TEM9</accession>
<dbReference type="Proteomes" id="UP000199632">
    <property type="component" value="Unassembled WGS sequence"/>
</dbReference>
<keyword evidence="2" id="KW-1185">Reference proteome</keyword>
<sequence>MRRQWSALPASARPIADAADDAVLAVGARDTEAFESAIARLSAVDPAQVGLLLGTVVRHALEEGHPDGLDSSDVRDTLTAMVTGAREWQAEVDPQIVLLLLAGALGVHEPDPDEPALKPDVSARHGVLLVAHLVDPGTFAARLERAATELAQHAE</sequence>
<evidence type="ECO:0000313" key="1">
    <source>
        <dbReference type="EMBL" id="SDZ48407.1"/>
    </source>
</evidence>
<dbReference type="OrthoDB" id="3405034at2"/>
<gene>
    <name evidence="1" type="ORF">SAMN05421684_5587</name>
</gene>
<dbReference type="EMBL" id="FNQB01000003">
    <property type="protein sequence ID" value="SDZ48407.1"/>
    <property type="molecule type" value="Genomic_DNA"/>
</dbReference>